<dbReference type="SUPFAM" id="SSF52047">
    <property type="entry name" value="RNI-like"/>
    <property type="match status" value="1"/>
</dbReference>
<proteinExistence type="predicted"/>
<protein>
    <recommendedName>
        <fullName evidence="3">F-box domain-containing protein</fullName>
    </recommendedName>
</protein>
<accession>A0A5C2ST45</accession>
<dbReference type="AlphaFoldDB" id="A0A5C2ST45"/>
<evidence type="ECO:0000313" key="2">
    <source>
        <dbReference type="Proteomes" id="UP000313359"/>
    </source>
</evidence>
<dbReference type="Gene3D" id="3.80.10.10">
    <property type="entry name" value="Ribonuclease Inhibitor"/>
    <property type="match status" value="1"/>
</dbReference>
<dbReference type="Proteomes" id="UP000313359">
    <property type="component" value="Unassembled WGS sequence"/>
</dbReference>
<name>A0A5C2ST45_9APHY</name>
<sequence length="480" mass="53435">MLVCRTWRDVALASPELWRVLPPSIPRKVAALFLKRSCSVPICVFADGTALCAPEKPLYLKDPHRSRLKELYVLPTSPFWSFTIPHPLPPNLVFLELRRPTCVSCTEMRLSDYPIFGGCNPTLQALSINPRTVVPSDYFPGLAHLRLAGPRWFPIPISQLLRLLSNTPALETLYFTQTAIHDNDDDGLKTTDPVELPRLRVLSVEPRVSLRAAATFLSRLALPRQLNFQLHRLQIRRRTLPDGIYVPPMDSLTTLELIENDQRLHVRACGPSHGFWLHFVPGSGGFSLREEVLAPVLAKLVPALRDVTVLRVAAAPSYSSGFLDFALPHVLESCPLLTALVLAAPKSGVCDVVPAVVNALHCEALSPVLWLKLDCLGLQLGDPEADLLPLADMLAGRAQRDCRLRALTISKSSVDGRARILKDLEAVALEGHVDRVEVTGRVLWDVADDMLWKVENRWWPLYPRTEVDMRDGWGLHGIVG</sequence>
<dbReference type="STRING" id="1328759.A0A5C2ST45"/>
<reference evidence="1" key="1">
    <citation type="journal article" date="2018" name="Genome Biol. Evol.">
        <title>Genomics and development of Lentinus tigrinus, a white-rot wood-decaying mushroom with dimorphic fruiting bodies.</title>
        <authorList>
            <person name="Wu B."/>
            <person name="Xu Z."/>
            <person name="Knudson A."/>
            <person name="Carlson A."/>
            <person name="Chen N."/>
            <person name="Kovaka S."/>
            <person name="LaButti K."/>
            <person name="Lipzen A."/>
            <person name="Pennachio C."/>
            <person name="Riley R."/>
            <person name="Schakwitz W."/>
            <person name="Umezawa K."/>
            <person name="Ohm R.A."/>
            <person name="Grigoriev I.V."/>
            <person name="Nagy L.G."/>
            <person name="Gibbons J."/>
            <person name="Hibbett D."/>
        </authorList>
    </citation>
    <scope>NUCLEOTIDE SEQUENCE [LARGE SCALE GENOMIC DNA]</scope>
    <source>
        <strain evidence="1">ALCF2SS1-6</strain>
    </source>
</reference>
<dbReference type="EMBL" id="ML122251">
    <property type="protein sequence ID" value="RPD66624.1"/>
    <property type="molecule type" value="Genomic_DNA"/>
</dbReference>
<keyword evidence="2" id="KW-1185">Reference proteome</keyword>
<evidence type="ECO:0008006" key="3">
    <source>
        <dbReference type="Google" id="ProtNLM"/>
    </source>
</evidence>
<evidence type="ECO:0000313" key="1">
    <source>
        <dbReference type="EMBL" id="RPD66624.1"/>
    </source>
</evidence>
<gene>
    <name evidence="1" type="ORF">L227DRAFT_150284</name>
</gene>
<organism evidence="1 2">
    <name type="scientific">Lentinus tigrinus ALCF2SS1-6</name>
    <dbReference type="NCBI Taxonomy" id="1328759"/>
    <lineage>
        <taxon>Eukaryota</taxon>
        <taxon>Fungi</taxon>
        <taxon>Dikarya</taxon>
        <taxon>Basidiomycota</taxon>
        <taxon>Agaricomycotina</taxon>
        <taxon>Agaricomycetes</taxon>
        <taxon>Polyporales</taxon>
        <taxon>Polyporaceae</taxon>
        <taxon>Lentinus</taxon>
    </lineage>
</organism>
<dbReference type="InterPro" id="IPR032675">
    <property type="entry name" value="LRR_dom_sf"/>
</dbReference>
<dbReference type="OrthoDB" id="2757428at2759"/>